<dbReference type="InterPro" id="IPR027417">
    <property type="entry name" value="P-loop_NTPase"/>
</dbReference>
<dbReference type="Proteomes" id="UP000283269">
    <property type="component" value="Unassembled WGS sequence"/>
</dbReference>
<name>A0A409XAQ0_PSICY</name>
<dbReference type="SUPFAM" id="SSF52540">
    <property type="entry name" value="P-loop containing nucleoside triphosphate hydrolases"/>
    <property type="match status" value="1"/>
</dbReference>
<proteinExistence type="predicted"/>
<feature type="domain" description="Nephrocystin 3-like N-terminal" evidence="2">
    <location>
        <begin position="87"/>
        <end position="240"/>
    </location>
</feature>
<dbReference type="EMBL" id="NHYD01002207">
    <property type="protein sequence ID" value="PPQ87794.1"/>
    <property type="molecule type" value="Genomic_DNA"/>
</dbReference>
<evidence type="ECO:0000256" key="1">
    <source>
        <dbReference type="ARBA" id="ARBA00022737"/>
    </source>
</evidence>
<dbReference type="InParanoid" id="A0A409XAQ0"/>
<protein>
    <recommendedName>
        <fullName evidence="2">Nephrocystin 3-like N-terminal domain-containing protein</fullName>
    </recommendedName>
</protein>
<gene>
    <name evidence="3" type="ORF">CVT25_008838</name>
</gene>
<dbReference type="Pfam" id="PF24883">
    <property type="entry name" value="NPHP3_N"/>
    <property type="match status" value="1"/>
</dbReference>
<comment type="caution">
    <text evidence="3">The sequence shown here is derived from an EMBL/GenBank/DDBJ whole genome shotgun (WGS) entry which is preliminary data.</text>
</comment>
<accession>A0A409XAQ0</accession>
<dbReference type="InterPro" id="IPR056884">
    <property type="entry name" value="NPHP3-like_N"/>
</dbReference>
<evidence type="ECO:0000313" key="4">
    <source>
        <dbReference type="Proteomes" id="UP000283269"/>
    </source>
</evidence>
<evidence type="ECO:0000259" key="2">
    <source>
        <dbReference type="Pfam" id="PF24883"/>
    </source>
</evidence>
<dbReference type="STRING" id="93625.A0A409XAQ0"/>
<dbReference type="AlphaFoldDB" id="A0A409XAQ0"/>
<evidence type="ECO:0000313" key="3">
    <source>
        <dbReference type="EMBL" id="PPQ87794.1"/>
    </source>
</evidence>
<dbReference type="Gene3D" id="3.40.50.300">
    <property type="entry name" value="P-loop containing nucleotide triphosphate hydrolases"/>
    <property type="match status" value="1"/>
</dbReference>
<dbReference type="PANTHER" id="PTHR10039">
    <property type="entry name" value="AMELOGENIN"/>
    <property type="match status" value="1"/>
</dbReference>
<reference evidence="3 4" key="1">
    <citation type="journal article" date="2018" name="Evol. Lett.">
        <title>Horizontal gene cluster transfer increased hallucinogenic mushroom diversity.</title>
        <authorList>
            <person name="Reynolds H.T."/>
            <person name="Vijayakumar V."/>
            <person name="Gluck-Thaler E."/>
            <person name="Korotkin H.B."/>
            <person name="Matheny P.B."/>
            <person name="Slot J.C."/>
        </authorList>
    </citation>
    <scope>NUCLEOTIDE SEQUENCE [LARGE SCALE GENOMIC DNA]</scope>
    <source>
        <strain evidence="3 4">2631</strain>
    </source>
</reference>
<keyword evidence="1" id="KW-0677">Repeat</keyword>
<organism evidence="3 4">
    <name type="scientific">Psilocybe cyanescens</name>
    <dbReference type="NCBI Taxonomy" id="93625"/>
    <lineage>
        <taxon>Eukaryota</taxon>
        <taxon>Fungi</taxon>
        <taxon>Dikarya</taxon>
        <taxon>Basidiomycota</taxon>
        <taxon>Agaricomycotina</taxon>
        <taxon>Agaricomycetes</taxon>
        <taxon>Agaricomycetidae</taxon>
        <taxon>Agaricales</taxon>
        <taxon>Agaricineae</taxon>
        <taxon>Strophariaceae</taxon>
        <taxon>Psilocybe</taxon>
    </lineage>
</organism>
<keyword evidence="4" id="KW-1185">Reference proteome</keyword>
<sequence>MFENTSNIVINGGTFAQHQHQHGPSLLNINNASKTAIDRLMEAASLGALHNSGERFDPPKCHSNTRTVVLQKLMEWFIGQLGWNMLALWLYGPAGAGKSAIAQTFAELCAAENGLLASFFFSRSDPRRNNAKVLVATLAYQVSLNIPESRAIIEGAIDKNPAIFQLNFQTQFQTLILDPLLQLSRAGRFTSATPFPSLIIIDGLDECDGVDVQNTILNTISSALQHHRLALPFRILIASRPEYHLTTSFSVAPLYNLTFHLALDDTYQPDEDIRLYLTDSFHDIQNTHIMHAHLPDSWPSEGDIAELVIKSSGQFIYAATVIRYVSSPKCNPLNCLKVIQGLLPVNDNRPYAQLDALYINILSNVKDVKAVLRILGMALVLTKVWIEPQTVNNLEEFMQLTPGTVQLLLIDLLSVVDASHNYMPIKFLHASFTDFLIDPTRSRQFFIDPSKMHEEAAHFCISAIELLDMATPLPNLAYRSLLSHLRLTGPLHDNTTLREKVLHVPYVQHWTTYALSLSDDLSSDPAMFVHFLKTSQFKQTEELYLHHRSILDHELRRCLAFIPRSPRVDFWTAVCASGILKYHRTVTFLTISILSSPPANIPAYVPGIFFDASFYHIEVVGWRRRPLLDGFSARTTSTPWLRMVAEFLNDPSRAEAHAVDQLMYTTAAVFAVEFAVRAWDETKAIYPHPFQGNQWDFIWDAFVFILSKARYSAELVNLLGKQNLTFSLGRPGANVRHRVQILFAAVRNYLLKFKGSSPSPFKIIINWSGYPNDSSDHVNYCYTAYDLDDNNNTIRGIFYVDGSIFSSDEDVQELGEAKRSTMREYIVRVWAYIRKVMQ</sequence>
<dbReference type="OrthoDB" id="4760524at2759"/>